<dbReference type="GeneID" id="72065839"/>
<gene>
    <name evidence="1" type="ORF">JDV02_003883</name>
</gene>
<organism evidence="1 2">
    <name type="scientific">Purpureocillium takamizusanense</name>
    <dbReference type="NCBI Taxonomy" id="2060973"/>
    <lineage>
        <taxon>Eukaryota</taxon>
        <taxon>Fungi</taxon>
        <taxon>Dikarya</taxon>
        <taxon>Ascomycota</taxon>
        <taxon>Pezizomycotina</taxon>
        <taxon>Sordariomycetes</taxon>
        <taxon>Hypocreomycetidae</taxon>
        <taxon>Hypocreales</taxon>
        <taxon>Ophiocordycipitaceae</taxon>
        <taxon>Purpureocillium</taxon>
    </lineage>
</organism>
<dbReference type="Pfam" id="PF05960">
    <property type="entry name" value="DUF885"/>
    <property type="match status" value="1"/>
</dbReference>
<dbReference type="PANTHER" id="PTHR33361">
    <property type="entry name" value="GLR0591 PROTEIN"/>
    <property type="match status" value="1"/>
</dbReference>
<evidence type="ECO:0008006" key="3">
    <source>
        <dbReference type="Google" id="ProtNLM"/>
    </source>
</evidence>
<name>A0A9Q8QDB2_9HYPO</name>
<dbReference type="PANTHER" id="PTHR33361:SF2">
    <property type="entry name" value="DUF885 DOMAIN-CONTAINING PROTEIN"/>
    <property type="match status" value="1"/>
</dbReference>
<sequence>MDDWVALSKPHGGLADRIRRVRADLGDLDDFYRVSVAPSRHARLQRFYADELASLAAVEFGALDQQERVDYILLKKHLQRGARQLRAAREALDGFRVLLPFADAVVALCERREHVEPMDAETTARQLDGIAASVAAVAKRVRAHEVRVSKTDAYRASKVIRELRGHLEELHGFYASYDPLFDWWCATPWRAADAALADYLPLVETALAGLRDDGTGDIIGEPIGRAALLRELEAEVLAYSPEELVRIAREHFAWCEAEMRRAARELGFGDDWKRAMDEHVKTRSAPPGGQTQLVRKLAREAADYVRAHDLVTVPPVAEETIRMFMMSPTAQRVNPFFLGGPAIIVSYPTADMGYGLKQMVMRGNNRHFSKATAFHELIPGHRLQLFMAARHRSHRQLFQTPFFVEGWATYWELVLWERGDFFTSPEDRIGTLFWRMHRCARIVLSLGFHLGDVQPQECVDRLVSWVGHERATAEGEVRRWLNGDYPPLYQCGYLVGALQLHALRREALEGGMAERDLNDTLLRCGAVPPELARAAVMGTELDEEYEARWRFYAWGRSQSDSSLQ</sequence>
<proteinExistence type="predicted"/>
<reference evidence="1" key="1">
    <citation type="submission" date="2021-11" db="EMBL/GenBank/DDBJ databases">
        <title>Purpureocillium_takamizusanense_genome.</title>
        <authorList>
            <person name="Nguyen N.-H."/>
        </authorList>
    </citation>
    <scope>NUCLEOTIDE SEQUENCE</scope>
    <source>
        <strain evidence="1">PT3</strain>
    </source>
</reference>
<keyword evidence="2" id="KW-1185">Reference proteome</keyword>
<dbReference type="AlphaFoldDB" id="A0A9Q8QDB2"/>
<dbReference type="Proteomes" id="UP000829364">
    <property type="component" value="Chromosome 3"/>
</dbReference>
<evidence type="ECO:0000313" key="2">
    <source>
        <dbReference type="Proteomes" id="UP000829364"/>
    </source>
</evidence>
<dbReference type="RefSeq" id="XP_047841031.1">
    <property type="nucleotide sequence ID" value="XM_047985056.1"/>
</dbReference>
<accession>A0A9Q8QDB2</accession>
<evidence type="ECO:0000313" key="1">
    <source>
        <dbReference type="EMBL" id="UNI17550.1"/>
    </source>
</evidence>
<dbReference type="EMBL" id="CP086356">
    <property type="protein sequence ID" value="UNI17550.1"/>
    <property type="molecule type" value="Genomic_DNA"/>
</dbReference>
<dbReference type="KEGG" id="ptkz:JDV02_003883"/>
<protein>
    <recommendedName>
        <fullName evidence="3">X-Pro dipeptidyl-peptidase</fullName>
    </recommendedName>
</protein>
<dbReference type="InterPro" id="IPR010281">
    <property type="entry name" value="DUF885"/>
</dbReference>
<dbReference type="OrthoDB" id="5959877at2759"/>